<evidence type="ECO:0000313" key="2">
    <source>
        <dbReference type="Proteomes" id="UP000050920"/>
    </source>
</evidence>
<comment type="caution">
    <text evidence="1">The sequence shown here is derived from an EMBL/GenBank/DDBJ whole genome shotgun (WGS) entry which is preliminary data.</text>
</comment>
<dbReference type="RefSeq" id="WP_024624973.1">
    <property type="nucleotide sequence ID" value="NZ_AYGX02000046.1"/>
</dbReference>
<keyword evidence="2" id="KW-1185">Reference proteome</keyword>
<dbReference type="AlphaFoldDB" id="A0A0R2NSE2"/>
<sequence length="84" mass="9801">MTPNEMLSDLQKLKLLPAQPLHWQTFSPTSLCVELHHQRYVYQLGVPQHEVSIFAEDNQTEQSGDFKPYKTIQLNRKQQHLLAS</sequence>
<accession>A0A0R2NSE2</accession>
<protein>
    <submittedName>
        <fullName evidence="1">Uncharacterized protein</fullName>
    </submittedName>
</protein>
<reference evidence="1 2" key="1">
    <citation type="journal article" date="2015" name="Genome Announc.">
        <title>Expanding the biotechnology potential of lactobacilli through comparative genomics of 213 strains and associated genera.</title>
        <authorList>
            <person name="Sun Z."/>
            <person name="Harris H.M."/>
            <person name="McCann A."/>
            <person name="Guo C."/>
            <person name="Argimon S."/>
            <person name="Zhang W."/>
            <person name="Yang X."/>
            <person name="Jeffery I.B."/>
            <person name="Cooney J.C."/>
            <person name="Kagawa T.F."/>
            <person name="Liu W."/>
            <person name="Song Y."/>
            <person name="Salvetti E."/>
            <person name="Wrobel A."/>
            <person name="Rasinkangas P."/>
            <person name="Parkhill J."/>
            <person name="Rea M.C."/>
            <person name="O'Sullivan O."/>
            <person name="Ritari J."/>
            <person name="Douillard F.P."/>
            <person name="Paul Ross R."/>
            <person name="Yang R."/>
            <person name="Briner A.E."/>
            <person name="Felis G.E."/>
            <person name="de Vos W.M."/>
            <person name="Barrangou R."/>
            <person name="Klaenhammer T.R."/>
            <person name="Caufield P.W."/>
            <person name="Cui Y."/>
            <person name="Zhang H."/>
            <person name="O'Toole P.W."/>
        </authorList>
    </citation>
    <scope>NUCLEOTIDE SEQUENCE [LARGE SCALE GENOMIC DNA]</scope>
    <source>
        <strain evidence="1 2">DSM 21115</strain>
    </source>
</reference>
<dbReference type="Proteomes" id="UP000050920">
    <property type="component" value="Unassembled WGS sequence"/>
</dbReference>
<dbReference type="EMBL" id="AYGX02000046">
    <property type="protein sequence ID" value="KRO28316.1"/>
    <property type="molecule type" value="Genomic_DNA"/>
</dbReference>
<name>A0A0R2NSE2_9LACO</name>
<evidence type="ECO:0000313" key="1">
    <source>
        <dbReference type="EMBL" id="KRO28316.1"/>
    </source>
</evidence>
<organism evidence="1 2">
    <name type="scientific">Lactiplantibacillus fabifermentans DSM 21115</name>
    <dbReference type="NCBI Taxonomy" id="1413187"/>
    <lineage>
        <taxon>Bacteria</taxon>
        <taxon>Bacillati</taxon>
        <taxon>Bacillota</taxon>
        <taxon>Bacilli</taxon>
        <taxon>Lactobacillales</taxon>
        <taxon>Lactobacillaceae</taxon>
        <taxon>Lactiplantibacillus</taxon>
    </lineage>
</organism>
<proteinExistence type="predicted"/>
<gene>
    <name evidence="1" type="ORF">DY78_GL002443</name>
</gene>